<sequence length="159" mass="18158">MKLSKSFIQSIGILVMLAELPEGVTLKSHEISKRMDVSHTYLIKIAKKLKDQGIILSISSKNGGYSLNRPIEEISFWDIYEAVEPQKNFLDGVNFEPIYSMFLSKDIIMEQGQVFRSIVSEAETGFKEILAQHFLSEVMPKDEDGKPLKIDWTKMIDEN</sequence>
<dbReference type="PANTHER" id="PTHR33221">
    <property type="entry name" value="WINGED HELIX-TURN-HELIX TRANSCRIPTIONAL REGULATOR, RRF2 FAMILY"/>
    <property type="match status" value="1"/>
</dbReference>
<dbReference type="GeneID" id="56743622"/>
<dbReference type="RefSeq" id="WP_173284528.1">
    <property type="nucleotide sequence ID" value="NZ_CAXUDG010000032.1"/>
</dbReference>
<evidence type="ECO:0000313" key="1">
    <source>
        <dbReference type="EMBL" id="RCA10228.1"/>
    </source>
</evidence>
<organism evidence="1 2">
    <name type="scientific">Enterococcus durans</name>
    <dbReference type="NCBI Taxonomy" id="53345"/>
    <lineage>
        <taxon>Bacteria</taxon>
        <taxon>Bacillati</taxon>
        <taxon>Bacillota</taxon>
        <taxon>Bacilli</taxon>
        <taxon>Lactobacillales</taxon>
        <taxon>Enterococcaceae</taxon>
        <taxon>Enterococcus</taxon>
    </lineage>
</organism>
<dbReference type="Pfam" id="PF02082">
    <property type="entry name" value="Rrf2"/>
    <property type="match status" value="1"/>
</dbReference>
<dbReference type="SUPFAM" id="SSF46785">
    <property type="entry name" value="Winged helix' DNA-binding domain"/>
    <property type="match status" value="1"/>
</dbReference>
<dbReference type="EMBL" id="LEPB01000004">
    <property type="protein sequence ID" value="RCA10228.1"/>
    <property type="molecule type" value="Genomic_DNA"/>
</dbReference>
<dbReference type="AlphaFoldDB" id="A0A367CCN6"/>
<dbReference type="InterPro" id="IPR000944">
    <property type="entry name" value="Tscrpt_reg_Rrf2"/>
</dbReference>
<comment type="caution">
    <text evidence="1">The sequence shown here is derived from an EMBL/GenBank/DDBJ whole genome shotgun (WGS) entry which is preliminary data.</text>
</comment>
<protein>
    <submittedName>
        <fullName evidence="1">Uncharacterized protein</fullName>
    </submittedName>
</protein>
<dbReference type="PROSITE" id="PS51197">
    <property type="entry name" value="HTH_RRF2_2"/>
    <property type="match status" value="1"/>
</dbReference>
<reference evidence="1 2" key="1">
    <citation type="submission" date="2015-06" db="EMBL/GenBank/DDBJ databases">
        <title>The Genome Sequence of Enterococcus durans 4EA1.</title>
        <authorList>
            <consortium name="The Broad Institute Genomics Platform"/>
            <consortium name="The Broad Institute Genome Sequencing Center for Infectious Disease"/>
            <person name="Earl A.M."/>
            <person name="Van Tyne D."/>
            <person name="Lebreton F."/>
            <person name="Saavedra J.T."/>
            <person name="Gilmore M.S."/>
            <person name="Manson Mcguire A."/>
            <person name="Clock S."/>
            <person name="Crupain M."/>
            <person name="Rangan U."/>
            <person name="Young S."/>
            <person name="Abouelleil A."/>
            <person name="Cao P."/>
            <person name="Chapman S.B."/>
            <person name="Griggs A."/>
            <person name="Priest M."/>
            <person name="Shea T."/>
            <person name="Wortman J."/>
            <person name="Nusbaum C."/>
            <person name="Birren B."/>
        </authorList>
    </citation>
    <scope>NUCLEOTIDE SEQUENCE [LARGE SCALE GENOMIC DNA]</scope>
    <source>
        <strain evidence="1 2">4EA1</strain>
    </source>
</reference>
<dbReference type="Proteomes" id="UP000252797">
    <property type="component" value="Unassembled WGS sequence"/>
</dbReference>
<name>A0A367CCN6_9ENTE</name>
<accession>A0A367CCN6</accession>
<dbReference type="Gene3D" id="1.10.10.10">
    <property type="entry name" value="Winged helix-like DNA-binding domain superfamily/Winged helix DNA-binding domain"/>
    <property type="match status" value="1"/>
</dbReference>
<dbReference type="GO" id="GO:0005829">
    <property type="term" value="C:cytosol"/>
    <property type="evidence" value="ECO:0007669"/>
    <property type="project" value="TreeGrafter"/>
</dbReference>
<gene>
    <name evidence="1" type="ORF">EA71_00978</name>
</gene>
<proteinExistence type="predicted"/>
<dbReference type="InterPro" id="IPR036390">
    <property type="entry name" value="WH_DNA-bd_sf"/>
</dbReference>
<dbReference type="InterPro" id="IPR036388">
    <property type="entry name" value="WH-like_DNA-bd_sf"/>
</dbReference>
<dbReference type="PANTHER" id="PTHR33221:SF15">
    <property type="entry name" value="HTH-TYPE TRANSCRIPTIONAL REGULATOR YWGB-RELATED"/>
    <property type="match status" value="1"/>
</dbReference>
<dbReference type="GO" id="GO:0003700">
    <property type="term" value="F:DNA-binding transcription factor activity"/>
    <property type="evidence" value="ECO:0007669"/>
    <property type="project" value="TreeGrafter"/>
</dbReference>
<evidence type="ECO:0000313" key="2">
    <source>
        <dbReference type="Proteomes" id="UP000252797"/>
    </source>
</evidence>